<name>K9W0C9_9CYAN</name>
<evidence type="ECO:0000313" key="3">
    <source>
        <dbReference type="Proteomes" id="UP000010472"/>
    </source>
</evidence>
<protein>
    <submittedName>
        <fullName evidence="2">Uncharacterized protein</fullName>
    </submittedName>
</protein>
<dbReference type="EMBL" id="CP003620">
    <property type="protein sequence ID" value="AFZ13197.1"/>
    <property type="molecule type" value="Genomic_DNA"/>
</dbReference>
<keyword evidence="1" id="KW-1133">Transmembrane helix</keyword>
<dbReference type="KEGG" id="cep:Cri9333_2328"/>
<sequence>MSSSVEKSSSPNSLLSGQNVVYAGIAWSVLALLFYLLFSISVPGEERPFWYSMGTYFFEEVPFLAAALLCFRNWRSPQIASGRNVWLGIGLGLLSFFIGNLFFGWWELYWGLDPAVSPGDLFYVLFYVCLGCGLVLAILPRRLNLEPWQWATVIASAVSAIALAIWLLSSPPANAQEASAIAQPARSAIASTPITQQRDSNTPSQTLIAQKAPNVKVTPKAPATKAPPVPANTSKNQPPGWVLSLEKVLEPLAAPLSLFYIAGDVFLLIIAALLLLAFWGGRFAQSWRMIAAAAFSFYIADMWFTYATDHITDYQSGFLLEVFWVFSGVLFAIGAALEYDNSIRSRRAGRKRA</sequence>
<dbReference type="eggNOG" id="COG0815">
    <property type="taxonomic scope" value="Bacteria"/>
</dbReference>
<feature type="transmembrane region" description="Helical" evidence="1">
    <location>
        <begin position="20"/>
        <end position="38"/>
    </location>
</feature>
<reference evidence="2 3" key="1">
    <citation type="submission" date="2012-06" db="EMBL/GenBank/DDBJ databases">
        <title>Finished chromosome of genome of Crinalium epipsammum PCC 9333.</title>
        <authorList>
            <consortium name="US DOE Joint Genome Institute"/>
            <person name="Gugger M."/>
            <person name="Coursin T."/>
            <person name="Rippka R."/>
            <person name="Tandeau De Marsac N."/>
            <person name="Huntemann M."/>
            <person name="Wei C.-L."/>
            <person name="Han J."/>
            <person name="Detter J.C."/>
            <person name="Han C."/>
            <person name="Tapia R."/>
            <person name="Davenport K."/>
            <person name="Daligault H."/>
            <person name="Erkkila T."/>
            <person name="Gu W."/>
            <person name="Munk A.C.C."/>
            <person name="Teshima H."/>
            <person name="Xu Y."/>
            <person name="Chain P."/>
            <person name="Chen A."/>
            <person name="Krypides N."/>
            <person name="Mavromatis K."/>
            <person name="Markowitz V."/>
            <person name="Szeto E."/>
            <person name="Ivanova N."/>
            <person name="Mikhailova N."/>
            <person name="Ovchinnikova G."/>
            <person name="Pagani I."/>
            <person name="Pati A."/>
            <person name="Goodwin L."/>
            <person name="Peters L."/>
            <person name="Pitluck S."/>
            <person name="Woyke T."/>
            <person name="Kerfeld C."/>
        </authorList>
    </citation>
    <scope>NUCLEOTIDE SEQUENCE [LARGE SCALE GENOMIC DNA]</scope>
    <source>
        <strain evidence="2 3">PCC 9333</strain>
    </source>
</reference>
<feature type="transmembrane region" description="Helical" evidence="1">
    <location>
        <begin position="258"/>
        <end position="279"/>
    </location>
</feature>
<feature type="transmembrane region" description="Helical" evidence="1">
    <location>
        <begin position="84"/>
        <end position="106"/>
    </location>
</feature>
<dbReference type="PATRIC" id="fig|1173022.3.peg.2517"/>
<dbReference type="HOGENOM" id="CLU_882238_0_0_3"/>
<organism evidence="2 3">
    <name type="scientific">Crinalium epipsammum PCC 9333</name>
    <dbReference type="NCBI Taxonomy" id="1173022"/>
    <lineage>
        <taxon>Bacteria</taxon>
        <taxon>Bacillati</taxon>
        <taxon>Cyanobacteriota</taxon>
        <taxon>Cyanophyceae</taxon>
        <taxon>Gomontiellales</taxon>
        <taxon>Gomontiellaceae</taxon>
        <taxon>Crinalium</taxon>
    </lineage>
</organism>
<dbReference type="STRING" id="1173022.Cri9333_2328"/>
<feature type="transmembrane region" description="Helical" evidence="1">
    <location>
        <begin position="50"/>
        <end position="72"/>
    </location>
</feature>
<accession>K9W0C9</accession>
<keyword evidence="3" id="KW-1185">Reference proteome</keyword>
<dbReference type="OrthoDB" id="530911at2"/>
<evidence type="ECO:0000313" key="2">
    <source>
        <dbReference type="EMBL" id="AFZ13197.1"/>
    </source>
</evidence>
<keyword evidence="1" id="KW-0812">Transmembrane</keyword>
<proteinExistence type="predicted"/>
<evidence type="ECO:0000256" key="1">
    <source>
        <dbReference type="SAM" id="Phobius"/>
    </source>
</evidence>
<feature type="transmembrane region" description="Helical" evidence="1">
    <location>
        <begin position="318"/>
        <end position="337"/>
    </location>
</feature>
<feature type="transmembrane region" description="Helical" evidence="1">
    <location>
        <begin position="286"/>
        <end position="306"/>
    </location>
</feature>
<dbReference type="RefSeq" id="WP_015203311.1">
    <property type="nucleotide sequence ID" value="NC_019753.1"/>
</dbReference>
<feature type="transmembrane region" description="Helical" evidence="1">
    <location>
        <begin position="151"/>
        <end position="169"/>
    </location>
</feature>
<gene>
    <name evidence="2" type="ORF">Cri9333_2328</name>
</gene>
<feature type="transmembrane region" description="Helical" evidence="1">
    <location>
        <begin position="121"/>
        <end position="139"/>
    </location>
</feature>
<dbReference type="Proteomes" id="UP000010472">
    <property type="component" value="Chromosome"/>
</dbReference>
<dbReference type="AlphaFoldDB" id="K9W0C9"/>
<keyword evidence="1" id="KW-0472">Membrane</keyword>